<dbReference type="Gene3D" id="1.10.260.40">
    <property type="entry name" value="lambda repressor-like DNA-binding domains"/>
    <property type="match status" value="1"/>
</dbReference>
<dbReference type="GO" id="GO:0003700">
    <property type="term" value="F:DNA-binding transcription factor activity"/>
    <property type="evidence" value="ECO:0007669"/>
    <property type="project" value="TreeGrafter"/>
</dbReference>
<dbReference type="OrthoDB" id="3227375at2"/>
<dbReference type="SUPFAM" id="SSF53822">
    <property type="entry name" value="Periplasmic binding protein-like I"/>
    <property type="match status" value="1"/>
</dbReference>
<comment type="caution">
    <text evidence="6">The sequence shown here is derived from an EMBL/GenBank/DDBJ whole genome shotgun (WGS) entry which is preliminary data.</text>
</comment>
<keyword evidence="3" id="KW-0804">Transcription</keyword>
<organism evidence="6 9">
    <name type="scientific">Streptomyces radicis</name>
    <dbReference type="NCBI Taxonomy" id="1750517"/>
    <lineage>
        <taxon>Bacteria</taxon>
        <taxon>Bacillati</taxon>
        <taxon>Actinomycetota</taxon>
        <taxon>Actinomycetes</taxon>
        <taxon>Kitasatosporales</taxon>
        <taxon>Streptomycetaceae</taxon>
        <taxon>Streptomyces</taxon>
    </lineage>
</organism>
<dbReference type="GO" id="GO:0000976">
    <property type="term" value="F:transcription cis-regulatory region binding"/>
    <property type="evidence" value="ECO:0007669"/>
    <property type="project" value="TreeGrafter"/>
</dbReference>
<dbReference type="SMART" id="SM00354">
    <property type="entry name" value="HTH_LACI"/>
    <property type="match status" value="1"/>
</dbReference>
<keyword evidence="1" id="KW-0805">Transcription regulation</keyword>
<sequence length="406" mass="43355">MRFREWSRSPCGPAPPTARGTPNAPVPTRRRFPGQGSRAGPGGRLSGVSPTDRSSPTDGAPTGPQGGPTGPLTSAQIAAHVGVSVATVSKVVNGREDVAPRTRALVEDVIRRYGHQRQKRAARPAAVLELVFRQIRDSYHIEIIKGVQQVAREHRLALVLSELQGRQTPGLGWVEDVLYRRPTGIIEVYSVLTDTQSGQLRARGIPFVLVDPNGEPAHASPSVGASNWSGGLSATRHLIELGHRRIAVITGPEDALASRARVDGFRTAMETAGVPVDPALVRVGDYRAEEGLTHARALLRLPEPPTAVFTCNDALALGVYRAAAEAGLRIPDDLSVVGFDDLRPARWTVPPLTTVHQPLAAMAATAATMVVELAHGEPLAQTRVELATELVVRDSTAPPRSERRGT</sequence>
<evidence type="ECO:0000313" key="6">
    <source>
        <dbReference type="EMBL" id="RKN10947.1"/>
    </source>
</evidence>
<keyword evidence="2" id="KW-0238">DNA-binding</keyword>
<dbReference type="CDD" id="cd01392">
    <property type="entry name" value="HTH_LacI"/>
    <property type="match status" value="1"/>
</dbReference>
<evidence type="ECO:0000313" key="9">
    <source>
        <dbReference type="Proteomes" id="UP000275024"/>
    </source>
</evidence>
<name>A0A3A9WXQ1_9ACTN</name>
<feature type="region of interest" description="Disordered" evidence="4">
    <location>
        <begin position="1"/>
        <end position="73"/>
    </location>
</feature>
<dbReference type="PROSITE" id="PS50932">
    <property type="entry name" value="HTH_LACI_2"/>
    <property type="match status" value="1"/>
</dbReference>
<dbReference type="PANTHER" id="PTHR30146:SF153">
    <property type="entry name" value="LACTOSE OPERON REPRESSOR"/>
    <property type="match status" value="1"/>
</dbReference>
<evidence type="ECO:0000313" key="7">
    <source>
        <dbReference type="EMBL" id="RKN25210.1"/>
    </source>
</evidence>
<dbReference type="Pfam" id="PF13377">
    <property type="entry name" value="Peripla_BP_3"/>
    <property type="match status" value="1"/>
</dbReference>
<evidence type="ECO:0000256" key="4">
    <source>
        <dbReference type="SAM" id="MobiDB-lite"/>
    </source>
</evidence>
<dbReference type="PANTHER" id="PTHR30146">
    <property type="entry name" value="LACI-RELATED TRANSCRIPTIONAL REPRESSOR"/>
    <property type="match status" value="1"/>
</dbReference>
<dbReference type="AlphaFoldDB" id="A0A3A9WXQ1"/>
<gene>
    <name evidence="7" type="ORF">D7318_08220</name>
    <name evidence="6" type="ORF">D7319_07365</name>
</gene>
<evidence type="ECO:0000256" key="1">
    <source>
        <dbReference type="ARBA" id="ARBA00023015"/>
    </source>
</evidence>
<proteinExistence type="predicted"/>
<dbReference type="Gene3D" id="3.40.50.2300">
    <property type="match status" value="2"/>
</dbReference>
<dbReference type="InterPro" id="IPR010982">
    <property type="entry name" value="Lambda_DNA-bd_dom_sf"/>
</dbReference>
<accession>A0A3A9WXQ1</accession>
<reference evidence="8 9" key="1">
    <citation type="submission" date="2018-09" db="EMBL/GenBank/DDBJ databases">
        <title>Streptomyces sp. nov. DS1-2, an endophytic actinomycete isolated from roots of Dendrobium scabrilingue.</title>
        <authorList>
            <person name="Kuncharoen N."/>
            <person name="Kudo T."/>
            <person name="Ohkuma M."/>
            <person name="Yuki M."/>
            <person name="Tanasupawat S."/>
        </authorList>
    </citation>
    <scope>NUCLEOTIDE SEQUENCE [LARGE SCALE GENOMIC DNA]</scope>
    <source>
        <strain evidence="6 9">AZ1-7</strain>
        <strain evidence="7 8">DS1-2</strain>
    </source>
</reference>
<evidence type="ECO:0000256" key="3">
    <source>
        <dbReference type="ARBA" id="ARBA00023163"/>
    </source>
</evidence>
<dbReference type="Pfam" id="PF00356">
    <property type="entry name" value="LacI"/>
    <property type="match status" value="1"/>
</dbReference>
<keyword evidence="8" id="KW-1185">Reference proteome</keyword>
<dbReference type="InterPro" id="IPR046335">
    <property type="entry name" value="LacI/GalR-like_sensor"/>
</dbReference>
<dbReference type="Proteomes" id="UP000268652">
    <property type="component" value="Unassembled WGS sequence"/>
</dbReference>
<dbReference type="EMBL" id="RBDX01000004">
    <property type="protein sequence ID" value="RKN10947.1"/>
    <property type="molecule type" value="Genomic_DNA"/>
</dbReference>
<feature type="domain" description="HTH lacI-type" evidence="5">
    <location>
        <begin position="72"/>
        <end position="126"/>
    </location>
</feature>
<evidence type="ECO:0000256" key="2">
    <source>
        <dbReference type="ARBA" id="ARBA00023125"/>
    </source>
</evidence>
<dbReference type="EMBL" id="RBDY01000004">
    <property type="protein sequence ID" value="RKN25210.1"/>
    <property type="molecule type" value="Genomic_DNA"/>
</dbReference>
<evidence type="ECO:0000259" key="5">
    <source>
        <dbReference type="PROSITE" id="PS50932"/>
    </source>
</evidence>
<evidence type="ECO:0000313" key="8">
    <source>
        <dbReference type="Proteomes" id="UP000268652"/>
    </source>
</evidence>
<dbReference type="InterPro" id="IPR028082">
    <property type="entry name" value="Peripla_BP_I"/>
</dbReference>
<protein>
    <submittedName>
        <fullName evidence="6">LacI family transcriptional regulator</fullName>
    </submittedName>
</protein>
<dbReference type="Proteomes" id="UP000275024">
    <property type="component" value="Unassembled WGS sequence"/>
</dbReference>
<dbReference type="SUPFAM" id="SSF47413">
    <property type="entry name" value="lambda repressor-like DNA-binding domains"/>
    <property type="match status" value="1"/>
</dbReference>
<dbReference type="InterPro" id="IPR000843">
    <property type="entry name" value="HTH_LacI"/>
</dbReference>